<protein>
    <recommendedName>
        <fullName evidence="1">Type I restriction enzyme R protein C-terminal domain-containing protein</fullName>
    </recommendedName>
</protein>
<organism evidence="2">
    <name type="scientific">bioreactor metagenome</name>
    <dbReference type="NCBI Taxonomy" id="1076179"/>
    <lineage>
        <taxon>unclassified sequences</taxon>
        <taxon>metagenomes</taxon>
        <taxon>ecological metagenomes</taxon>
    </lineage>
</organism>
<dbReference type="InterPro" id="IPR022625">
    <property type="entry name" value="TypeI_RM_Rsu_C"/>
</dbReference>
<sequence>MESGRTFKDYITEYQFKAKNAQIKNVSNVFGLDEAKLRNMMGSGISEFSINEFGRFDDLKNTVDKQKSQEYFEKLEGKKIPDFRVNIKVHNLLQKFILSGGFDVQLPEEE</sequence>
<evidence type="ECO:0000259" key="1">
    <source>
        <dbReference type="Pfam" id="PF12008"/>
    </source>
</evidence>
<evidence type="ECO:0000313" key="2">
    <source>
        <dbReference type="EMBL" id="MPN17794.1"/>
    </source>
</evidence>
<feature type="domain" description="Type I restriction enzyme R protein C-terminal" evidence="1">
    <location>
        <begin position="3"/>
        <end position="96"/>
    </location>
</feature>
<gene>
    <name evidence="2" type="ORF">SDC9_165149</name>
</gene>
<comment type="caution">
    <text evidence="2">The sequence shown here is derived from an EMBL/GenBank/DDBJ whole genome shotgun (WGS) entry which is preliminary data.</text>
</comment>
<reference evidence="2" key="1">
    <citation type="submission" date="2019-08" db="EMBL/GenBank/DDBJ databases">
        <authorList>
            <person name="Kucharzyk K."/>
            <person name="Murdoch R.W."/>
            <person name="Higgins S."/>
            <person name="Loffler F."/>
        </authorList>
    </citation>
    <scope>NUCLEOTIDE SEQUENCE</scope>
</reference>
<dbReference type="AlphaFoldDB" id="A0A645G0X9"/>
<dbReference type="Pfam" id="PF12008">
    <property type="entry name" value="EcoR124_C"/>
    <property type="match status" value="1"/>
</dbReference>
<dbReference type="EMBL" id="VSSQ01064995">
    <property type="protein sequence ID" value="MPN17794.1"/>
    <property type="molecule type" value="Genomic_DNA"/>
</dbReference>
<accession>A0A645G0X9</accession>
<name>A0A645G0X9_9ZZZZ</name>
<proteinExistence type="predicted"/>